<dbReference type="AlphaFoldDB" id="C1EFZ6"/>
<keyword evidence="5" id="KW-0539">Nucleus</keyword>
<sequence>MGLFGDLPSAKDGSSRGDGGGSSETPAKRSDGAATTPGSTAGKTGGWSGAGSALRAPPRKSPALLNPQMLKAQAAALRAQQAKLARQKEATSSDAPGGSSAVRTPGARPSATATRVVVTKTGIGGGAVPEPSAATYGTLSAEVADEYQPGKPNSYEDVVRARARRVATEQAARTRERQRVELERQRRELEEERRTAQKAAGTAPDRSSLNVTGEEAFARRATVRFGKVEPAASKLLAASNEVEPERAERTPEPQKPPAPVKDKGLTLAQKMMEKMGWKEGSGLGKDGQGMTTPLMAQKDGIRSGIIVNAPEMFPNRSTIIGEVSAEGDGAHTLLGAPAFVSSGSSLAGSAVVPAVDEGDKPATPTRVLLLRNLTGPGEVDGDLEDEVAEECERFGAVVRVVIFEVTDAGFPAPEAVRIFAEFVEAESAERCRLEMDGRFFGGRTVRATSYDESKFFANDLGPQPGEKAVGS</sequence>
<name>C1EFZ6_MICCC</name>
<evidence type="ECO:0000256" key="6">
    <source>
        <dbReference type="PIRNR" id="PIRNR031066"/>
    </source>
</evidence>
<dbReference type="eggNOG" id="KOG1996">
    <property type="taxonomic scope" value="Eukaryota"/>
</dbReference>
<evidence type="ECO:0000256" key="5">
    <source>
        <dbReference type="ARBA" id="ARBA00023242"/>
    </source>
</evidence>
<dbReference type="PANTHER" id="PTHR13288:SF8">
    <property type="entry name" value="SPLICING FACTOR 45"/>
    <property type="match status" value="1"/>
</dbReference>
<proteinExistence type="predicted"/>
<evidence type="ECO:0000313" key="9">
    <source>
        <dbReference type="EMBL" id="ACO66935.1"/>
    </source>
</evidence>
<evidence type="ECO:0000256" key="3">
    <source>
        <dbReference type="ARBA" id="ARBA00022884"/>
    </source>
</evidence>
<dbReference type="STRING" id="296587.C1EFZ6"/>
<dbReference type="SUPFAM" id="SSF54928">
    <property type="entry name" value="RNA-binding domain, RBD"/>
    <property type="match status" value="1"/>
</dbReference>
<dbReference type="InterPro" id="IPR035979">
    <property type="entry name" value="RBD_domain_sf"/>
</dbReference>
<dbReference type="PANTHER" id="PTHR13288">
    <property type="entry name" value="SPLICING FACTOR 45 SPF45"/>
    <property type="match status" value="1"/>
</dbReference>
<dbReference type="Gene3D" id="3.30.70.330">
    <property type="match status" value="1"/>
</dbReference>
<keyword evidence="2 6" id="KW-0507">mRNA processing</keyword>
<dbReference type="InterPro" id="IPR040052">
    <property type="entry name" value="RBM17"/>
</dbReference>
<evidence type="ECO:0000313" key="10">
    <source>
        <dbReference type="Proteomes" id="UP000002009"/>
    </source>
</evidence>
<dbReference type="Pfam" id="PF01585">
    <property type="entry name" value="G-patch"/>
    <property type="match status" value="1"/>
</dbReference>
<dbReference type="GO" id="GO:0043484">
    <property type="term" value="P:regulation of RNA splicing"/>
    <property type="evidence" value="ECO:0007669"/>
    <property type="project" value="UniProtKB-UniRule"/>
</dbReference>
<reference evidence="9 10" key="1">
    <citation type="journal article" date="2009" name="Science">
        <title>Green evolution and dynamic adaptations revealed by genomes of the marine picoeukaryotes Micromonas.</title>
        <authorList>
            <person name="Worden A.Z."/>
            <person name="Lee J.H."/>
            <person name="Mock T."/>
            <person name="Rouze P."/>
            <person name="Simmons M.P."/>
            <person name="Aerts A.L."/>
            <person name="Allen A.E."/>
            <person name="Cuvelier M.L."/>
            <person name="Derelle E."/>
            <person name="Everett M.V."/>
            <person name="Foulon E."/>
            <person name="Grimwood J."/>
            <person name="Gundlach H."/>
            <person name="Henrissat B."/>
            <person name="Napoli C."/>
            <person name="McDonald S.M."/>
            <person name="Parker M.S."/>
            <person name="Rombauts S."/>
            <person name="Salamov A."/>
            <person name="Von Dassow P."/>
            <person name="Badger J.H."/>
            <person name="Coutinho P.M."/>
            <person name="Demir E."/>
            <person name="Dubchak I."/>
            <person name="Gentemann C."/>
            <person name="Eikrem W."/>
            <person name="Gready J.E."/>
            <person name="John U."/>
            <person name="Lanier W."/>
            <person name="Lindquist E.A."/>
            <person name="Lucas S."/>
            <person name="Mayer K.F."/>
            <person name="Moreau H."/>
            <person name="Not F."/>
            <person name="Otillar R."/>
            <person name="Panaud O."/>
            <person name="Pangilinan J."/>
            <person name="Paulsen I."/>
            <person name="Piegu B."/>
            <person name="Poliakov A."/>
            <person name="Robbens S."/>
            <person name="Schmutz J."/>
            <person name="Toulza E."/>
            <person name="Wyss T."/>
            <person name="Zelensky A."/>
            <person name="Zhou K."/>
            <person name="Armbrust E.V."/>
            <person name="Bhattacharya D."/>
            <person name="Goodenough U.W."/>
            <person name="Van de Peer Y."/>
            <person name="Grigoriev I.V."/>
        </authorList>
    </citation>
    <scope>NUCLEOTIDE SEQUENCE [LARGE SCALE GENOMIC DNA]</scope>
    <source>
        <strain evidence="10">RCC299 / NOUM17</strain>
    </source>
</reference>
<feature type="region of interest" description="Disordered" evidence="7">
    <location>
        <begin position="1"/>
        <end position="114"/>
    </location>
</feature>
<comment type="subcellular location">
    <subcellularLocation>
        <location evidence="1">Nucleus</location>
    </subcellularLocation>
</comment>
<feature type="compositionally biased region" description="Basic and acidic residues" evidence="7">
    <location>
        <begin position="243"/>
        <end position="252"/>
    </location>
</feature>
<dbReference type="EMBL" id="CP001331">
    <property type="protein sequence ID" value="ACO66935.1"/>
    <property type="molecule type" value="Genomic_DNA"/>
</dbReference>
<evidence type="ECO:0000256" key="4">
    <source>
        <dbReference type="ARBA" id="ARBA00023187"/>
    </source>
</evidence>
<gene>
    <name evidence="9" type="ORF">MICPUN_63459</name>
</gene>
<keyword evidence="4 6" id="KW-0508">mRNA splicing</keyword>
<dbReference type="PIRSF" id="PIRSF031066">
    <property type="entry name" value="Splicing_factor_SPF45"/>
    <property type="match status" value="1"/>
</dbReference>
<dbReference type="GO" id="GO:0003723">
    <property type="term" value="F:RNA binding"/>
    <property type="evidence" value="ECO:0007669"/>
    <property type="project" value="UniProtKB-UniRule"/>
</dbReference>
<dbReference type="InterPro" id="IPR012677">
    <property type="entry name" value="Nucleotide-bd_a/b_plait_sf"/>
</dbReference>
<evidence type="ECO:0000259" key="8">
    <source>
        <dbReference type="PROSITE" id="PS50174"/>
    </source>
</evidence>
<accession>C1EFZ6</accession>
<dbReference type="FunCoup" id="C1EFZ6">
    <property type="interactions" value="628"/>
</dbReference>
<keyword evidence="10" id="KW-1185">Reference proteome</keyword>
<feature type="domain" description="G-patch" evidence="8">
    <location>
        <begin position="264"/>
        <end position="310"/>
    </location>
</feature>
<feature type="region of interest" description="Disordered" evidence="7">
    <location>
        <begin position="236"/>
        <end position="262"/>
    </location>
</feature>
<feature type="compositionally biased region" description="Basic and acidic residues" evidence="7">
    <location>
        <begin position="172"/>
        <end position="195"/>
    </location>
</feature>
<dbReference type="InParanoid" id="C1EFZ6"/>
<dbReference type="FunFam" id="3.30.70.330:FF:000382">
    <property type="entry name" value="G-patch domain-containing protein"/>
    <property type="match status" value="1"/>
</dbReference>
<dbReference type="GO" id="GO:0045292">
    <property type="term" value="P:mRNA cis splicing, via spliceosome"/>
    <property type="evidence" value="ECO:0007669"/>
    <property type="project" value="UniProtKB-UniRule"/>
</dbReference>
<dbReference type="PROSITE" id="PS50174">
    <property type="entry name" value="G_PATCH"/>
    <property type="match status" value="1"/>
</dbReference>
<evidence type="ECO:0000256" key="7">
    <source>
        <dbReference type="SAM" id="MobiDB-lite"/>
    </source>
</evidence>
<feature type="region of interest" description="Disordered" evidence="7">
    <location>
        <begin position="168"/>
        <end position="213"/>
    </location>
</feature>
<feature type="compositionally biased region" description="Low complexity" evidence="7">
    <location>
        <begin position="70"/>
        <end position="84"/>
    </location>
</feature>
<dbReference type="GO" id="GO:0009507">
    <property type="term" value="C:chloroplast"/>
    <property type="evidence" value="ECO:0007669"/>
    <property type="project" value="UniProtKB-UniRule"/>
</dbReference>
<dbReference type="KEGG" id="mis:MICPUN_63459"/>
<organism evidence="9 10">
    <name type="scientific">Micromonas commoda (strain RCC299 / NOUM17 / CCMP2709)</name>
    <name type="common">Picoplanktonic green alga</name>
    <dbReference type="NCBI Taxonomy" id="296587"/>
    <lineage>
        <taxon>Eukaryota</taxon>
        <taxon>Viridiplantae</taxon>
        <taxon>Chlorophyta</taxon>
        <taxon>Mamiellophyceae</taxon>
        <taxon>Mamiellales</taxon>
        <taxon>Mamiellaceae</taxon>
        <taxon>Micromonas</taxon>
    </lineage>
</organism>
<dbReference type="Proteomes" id="UP000002009">
    <property type="component" value="Chromosome 13"/>
</dbReference>
<dbReference type="SMART" id="SM00361">
    <property type="entry name" value="RRM_1"/>
    <property type="match status" value="1"/>
</dbReference>
<dbReference type="OrthoDB" id="5411533at2759"/>
<dbReference type="OMA" id="HACFYDE"/>
<evidence type="ECO:0000256" key="2">
    <source>
        <dbReference type="ARBA" id="ARBA00022664"/>
    </source>
</evidence>
<dbReference type="SMART" id="SM00443">
    <property type="entry name" value="G_patch"/>
    <property type="match status" value="1"/>
</dbReference>
<dbReference type="GeneID" id="8248360"/>
<dbReference type="InterPro" id="IPR000467">
    <property type="entry name" value="G_patch_dom"/>
</dbReference>
<dbReference type="GO" id="GO:0071011">
    <property type="term" value="C:precatalytic spliceosome"/>
    <property type="evidence" value="ECO:0007669"/>
    <property type="project" value="TreeGrafter"/>
</dbReference>
<dbReference type="RefSeq" id="XP_002505677.1">
    <property type="nucleotide sequence ID" value="XM_002505631.1"/>
</dbReference>
<protein>
    <recommendedName>
        <fullName evidence="8">G-patch domain-containing protein</fullName>
    </recommendedName>
</protein>
<dbReference type="InterPro" id="IPR003954">
    <property type="entry name" value="RRM_euk-type"/>
</dbReference>
<evidence type="ECO:0000256" key="1">
    <source>
        <dbReference type="ARBA" id="ARBA00004123"/>
    </source>
</evidence>
<keyword evidence="3 6" id="KW-0694">RNA-binding</keyword>